<dbReference type="EMBL" id="MF893340">
    <property type="protein sequence ID" value="ATN92831.1"/>
    <property type="molecule type" value="Genomic_DNA"/>
</dbReference>
<dbReference type="Proteomes" id="UP000244827">
    <property type="component" value="Segment"/>
</dbReference>
<name>A0A2R2YAN3_9CAUD</name>
<sequence length="65" mass="7742">MSRLKRHRVFIDKEYGTGWSDGEVYHSLESREDTTGCWVRAKDVAKLEDKIKRMQKRIDMLEGRV</sequence>
<accession>A0A2R2YAN3</accession>
<protein>
    <submittedName>
        <fullName evidence="1">Uncharacterized protein</fullName>
    </submittedName>
</protein>
<evidence type="ECO:0000313" key="1">
    <source>
        <dbReference type="EMBL" id="ATN92831.1"/>
    </source>
</evidence>
<evidence type="ECO:0000313" key="2">
    <source>
        <dbReference type="Proteomes" id="UP000244827"/>
    </source>
</evidence>
<organism evidence="1 2">
    <name type="scientific">Pseudomonas phage PPSC2</name>
    <dbReference type="NCBI Taxonomy" id="2041350"/>
    <lineage>
        <taxon>Viruses</taxon>
        <taxon>Duplodnaviria</taxon>
        <taxon>Heunggongvirae</taxon>
        <taxon>Uroviricota</taxon>
        <taxon>Caudoviricetes</taxon>
        <taxon>Vandenendeviridae</taxon>
        <taxon>Gorskivirinae</taxon>
        <taxon>Shenlongvirus</taxon>
        <taxon>Shenlongvirus PPSC2</taxon>
    </lineage>
</organism>
<keyword evidence="2" id="KW-1185">Reference proteome</keyword>
<gene>
    <name evidence="1" type="ORF">PPSC2_68</name>
</gene>
<reference evidence="1 2" key="1">
    <citation type="journal article" date="2018" name="Arch. Virol.">
        <title>Genomic characterization and phylogenetic analysis of the novel Pseudomonas phage PPSC2.</title>
        <authorList>
            <person name="Wu X."/>
            <person name="Wu Y."/>
            <person name="Tang Y."/>
            <person name="Gan B."/>
        </authorList>
    </citation>
    <scope>NUCLEOTIDE SEQUENCE [LARGE SCALE GENOMIC DNA]</scope>
</reference>
<proteinExistence type="predicted"/>